<sequence length="265" mass="30696">MDTVPFLFTEAVQILLMKQTDLLSGPWAFSAFFDRRRENPRKHVALNLMQSSSGTLYNIECYGTYSPLSLEHTLLKNYELRRISVNWPFNGRVFKLDSRACRTLRAFISKTETEVFVYIENYRDDPTIQSFFDVVPRYYSVFHFCNDPSTNRKLALEAMQTMKVKSVDLGEIPMTHYLFSQICAFIQNPIFRSISFTAHTDSEIPAKTVFEAFCRRLRELLSQGKNAILKHGGQNTYGKTTEDIDPTTIWEKDGLKSDRIGFEIC</sequence>
<protein>
    <submittedName>
        <fullName evidence="1">Uncharacterized protein</fullName>
    </submittedName>
</protein>
<reference evidence="1 2" key="2">
    <citation type="journal article" date="2019" name="G3 (Bethesda)">
        <title>Hybrid Assembly of the Genome of the Entomopathogenic Nematode Steinernema carpocapsae Identifies the X-Chromosome.</title>
        <authorList>
            <person name="Serra L."/>
            <person name="Macchietto M."/>
            <person name="Macias-Munoz A."/>
            <person name="McGill C.J."/>
            <person name="Rodriguez I.M."/>
            <person name="Rodriguez B."/>
            <person name="Murad R."/>
            <person name="Mortazavi A."/>
        </authorList>
    </citation>
    <scope>NUCLEOTIDE SEQUENCE [LARGE SCALE GENOMIC DNA]</scope>
    <source>
        <strain evidence="1 2">ALL</strain>
    </source>
</reference>
<dbReference type="EMBL" id="AZBU02000013">
    <property type="protein sequence ID" value="TKR58336.1"/>
    <property type="molecule type" value="Genomic_DNA"/>
</dbReference>
<dbReference type="AlphaFoldDB" id="A0A4U5LQU2"/>
<proteinExistence type="predicted"/>
<accession>A0A4U5LQU2</accession>
<comment type="caution">
    <text evidence="1">The sequence shown here is derived from an EMBL/GenBank/DDBJ whole genome shotgun (WGS) entry which is preliminary data.</text>
</comment>
<keyword evidence="2" id="KW-1185">Reference proteome</keyword>
<organism evidence="1 2">
    <name type="scientific">Steinernema carpocapsae</name>
    <name type="common">Entomopathogenic nematode</name>
    <dbReference type="NCBI Taxonomy" id="34508"/>
    <lineage>
        <taxon>Eukaryota</taxon>
        <taxon>Metazoa</taxon>
        <taxon>Ecdysozoa</taxon>
        <taxon>Nematoda</taxon>
        <taxon>Chromadorea</taxon>
        <taxon>Rhabditida</taxon>
        <taxon>Tylenchina</taxon>
        <taxon>Panagrolaimomorpha</taxon>
        <taxon>Strongyloidoidea</taxon>
        <taxon>Steinernematidae</taxon>
        <taxon>Steinernema</taxon>
    </lineage>
</organism>
<reference evidence="1 2" key="1">
    <citation type="journal article" date="2015" name="Genome Biol.">
        <title>Comparative genomics of Steinernema reveals deeply conserved gene regulatory networks.</title>
        <authorList>
            <person name="Dillman A.R."/>
            <person name="Macchietto M."/>
            <person name="Porter C.F."/>
            <person name="Rogers A."/>
            <person name="Williams B."/>
            <person name="Antoshechkin I."/>
            <person name="Lee M.M."/>
            <person name="Goodwin Z."/>
            <person name="Lu X."/>
            <person name="Lewis E.E."/>
            <person name="Goodrich-Blair H."/>
            <person name="Stock S.P."/>
            <person name="Adams B.J."/>
            <person name="Sternberg P.W."/>
            <person name="Mortazavi A."/>
        </authorList>
    </citation>
    <scope>NUCLEOTIDE SEQUENCE [LARGE SCALE GENOMIC DNA]</scope>
    <source>
        <strain evidence="1 2">ALL</strain>
    </source>
</reference>
<name>A0A4U5LQU2_STECR</name>
<gene>
    <name evidence="1" type="ORF">L596_029794</name>
</gene>
<evidence type="ECO:0000313" key="1">
    <source>
        <dbReference type="EMBL" id="TKR58336.1"/>
    </source>
</evidence>
<dbReference type="Proteomes" id="UP000298663">
    <property type="component" value="Unassembled WGS sequence"/>
</dbReference>
<evidence type="ECO:0000313" key="2">
    <source>
        <dbReference type="Proteomes" id="UP000298663"/>
    </source>
</evidence>